<sequence length="125" mass="13628">MDHPGQLQGMKLLLGTDALNGGDLCFVGNPFHFGHTGTNHLAVHDDGAGTTLSFAAANFGSGQMQLSPQHISQGYFLIDDEGLAYSVDDDALVDQRNHSFFIRIFSTLNYILQVPCQVMDLLIFL</sequence>
<dbReference type="AlphaFoldDB" id="G9XP81"/>
<name>G9XP81_DESHA</name>
<dbReference type="Proteomes" id="UP000004416">
    <property type="component" value="Unassembled WGS sequence"/>
</dbReference>
<dbReference type="HOGENOM" id="CLU_1989025_0_0_9"/>
<organism evidence="1 2">
    <name type="scientific">Desulfitobacterium hafniense DP7</name>
    <dbReference type="NCBI Taxonomy" id="537010"/>
    <lineage>
        <taxon>Bacteria</taxon>
        <taxon>Bacillati</taxon>
        <taxon>Bacillota</taxon>
        <taxon>Clostridia</taxon>
        <taxon>Eubacteriales</taxon>
        <taxon>Desulfitobacteriaceae</taxon>
        <taxon>Desulfitobacterium</taxon>
    </lineage>
</organism>
<evidence type="ECO:0000313" key="2">
    <source>
        <dbReference type="Proteomes" id="UP000004416"/>
    </source>
</evidence>
<dbReference type="EMBL" id="AFZX01000070">
    <property type="protein sequence ID" value="EHL06510.1"/>
    <property type="molecule type" value="Genomic_DNA"/>
</dbReference>
<reference evidence="1 2" key="1">
    <citation type="submission" date="2011-08" db="EMBL/GenBank/DDBJ databases">
        <authorList>
            <person name="Weinstock G."/>
            <person name="Sodergren E."/>
            <person name="Clifton S."/>
            <person name="Fulton L."/>
            <person name="Fulton B."/>
            <person name="Courtney L."/>
            <person name="Fronick C."/>
            <person name="Harrison M."/>
            <person name="Strong C."/>
            <person name="Farmer C."/>
            <person name="Delahaunty K."/>
            <person name="Markovic C."/>
            <person name="Hall O."/>
            <person name="Minx P."/>
            <person name="Tomlinson C."/>
            <person name="Mitreva M."/>
            <person name="Hou S."/>
            <person name="Chen J."/>
            <person name="Wollam A."/>
            <person name="Pepin K.H."/>
            <person name="Johnson M."/>
            <person name="Bhonagiri V."/>
            <person name="Zhang X."/>
            <person name="Suruliraj S."/>
            <person name="Warren W."/>
            <person name="Chinwalla A."/>
            <person name="Mardis E.R."/>
            <person name="Wilson R.K."/>
        </authorList>
    </citation>
    <scope>NUCLEOTIDE SEQUENCE [LARGE SCALE GENOMIC DNA]</scope>
    <source>
        <strain evidence="1 2">DP7</strain>
    </source>
</reference>
<accession>G9XP81</accession>
<comment type="caution">
    <text evidence="1">The sequence shown here is derived from an EMBL/GenBank/DDBJ whole genome shotgun (WGS) entry which is preliminary data.</text>
</comment>
<protein>
    <submittedName>
        <fullName evidence="1">Uncharacterized protein</fullName>
    </submittedName>
</protein>
<evidence type="ECO:0000313" key="1">
    <source>
        <dbReference type="EMBL" id="EHL06510.1"/>
    </source>
</evidence>
<proteinExistence type="predicted"/>
<gene>
    <name evidence="1" type="ORF">HMPREF0322_02780</name>
</gene>